<evidence type="ECO:0000313" key="1">
    <source>
        <dbReference type="EMBL" id="MBX46582.1"/>
    </source>
</evidence>
<organism evidence="1">
    <name type="scientific">Rhizophora mucronata</name>
    <name type="common">Asiatic mangrove</name>
    <dbReference type="NCBI Taxonomy" id="61149"/>
    <lineage>
        <taxon>Eukaryota</taxon>
        <taxon>Viridiplantae</taxon>
        <taxon>Streptophyta</taxon>
        <taxon>Embryophyta</taxon>
        <taxon>Tracheophyta</taxon>
        <taxon>Spermatophyta</taxon>
        <taxon>Magnoliopsida</taxon>
        <taxon>eudicotyledons</taxon>
        <taxon>Gunneridae</taxon>
        <taxon>Pentapetalae</taxon>
        <taxon>rosids</taxon>
        <taxon>fabids</taxon>
        <taxon>Malpighiales</taxon>
        <taxon>Rhizophoraceae</taxon>
        <taxon>Rhizophora</taxon>
    </lineage>
</organism>
<sequence length="35" mass="4068">MINFDLQPMRWMSGESSWPTALTSMSMMGRLCEEL</sequence>
<name>A0A2P2NVQ2_RHIMU</name>
<accession>A0A2P2NVQ2</accession>
<proteinExistence type="predicted"/>
<dbReference type="EMBL" id="GGEC01066098">
    <property type="protein sequence ID" value="MBX46582.1"/>
    <property type="molecule type" value="Transcribed_RNA"/>
</dbReference>
<dbReference type="AlphaFoldDB" id="A0A2P2NVQ2"/>
<protein>
    <submittedName>
        <fullName evidence="1">Uncharacterized protein</fullName>
    </submittedName>
</protein>
<reference evidence="1" key="1">
    <citation type="submission" date="2018-02" db="EMBL/GenBank/DDBJ databases">
        <title>Rhizophora mucronata_Transcriptome.</title>
        <authorList>
            <person name="Meera S.P."/>
            <person name="Sreeshan A."/>
            <person name="Augustine A."/>
        </authorList>
    </citation>
    <scope>NUCLEOTIDE SEQUENCE</scope>
    <source>
        <tissue evidence="1">Leaf</tissue>
    </source>
</reference>